<gene>
    <name evidence="1" type="ORF">IHE45_12G067400</name>
</gene>
<accession>A0ACB7V2H8</accession>
<reference evidence="2" key="1">
    <citation type="journal article" date="2022" name="Nat. Commun.">
        <title>Chromosome evolution and the genetic basis of agronomically important traits in greater yam.</title>
        <authorList>
            <person name="Bredeson J.V."/>
            <person name="Lyons J.B."/>
            <person name="Oniyinde I.O."/>
            <person name="Okereke N.R."/>
            <person name="Kolade O."/>
            <person name="Nnabue I."/>
            <person name="Nwadili C.O."/>
            <person name="Hribova E."/>
            <person name="Parker M."/>
            <person name="Nwogha J."/>
            <person name="Shu S."/>
            <person name="Carlson J."/>
            <person name="Kariba R."/>
            <person name="Muthemba S."/>
            <person name="Knop K."/>
            <person name="Barton G.J."/>
            <person name="Sherwood A.V."/>
            <person name="Lopez-Montes A."/>
            <person name="Asiedu R."/>
            <person name="Jamnadass R."/>
            <person name="Muchugi A."/>
            <person name="Goodstein D."/>
            <person name="Egesi C.N."/>
            <person name="Featherston J."/>
            <person name="Asfaw A."/>
            <person name="Simpson G.G."/>
            <person name="Dolezel J."/>
            <person name="Hendre P.S."/>
            <person name="Van Deynze A."/>
            <person name="Kumar P.L."/>
            <person name="Obidiegwu J.E."/>
            <person name="Bhattacharjee R."/>
            <person name="Rokhsar D.S."/>
        </authorList>
    </citation>
    <scope>NUCLEOTIDE SEQUENCE [LARGE SCALE GENOMIC DNA]</scope>
    <source>
        <strain evidence="2">cv. TDa95/00328</strain>
    </source>
</reference>
<dbReference type="EMBL" id="CM037022">
    <property type="protein sequence ID" value="KAH7667557.1"/>
    <property type="molecule type" value="Genomic_DNA"/>
</dbReference>
<evidence type="ECO:0000313" key="1">
    <source>
        <dbReference type="EMBL" id="KAH7667557.1"/>
    </source>
</evidence>
<dbReference type="Proteomes" id="UP000827976">
    <property type="component" value="Chromosome 12"/>
</dbReference>
<comment type="caution">
    <text evidence="1">The sequence shown here is derived from an EMBL/GenBank/DDBJ whole genome shotgun (WGS) entry which is preliminary data.</text>
</comment>
<sequence>MFYSHQLLARKAPLGQIWMAATMHAKINRRKLDKLDIIKICEEILNPSVPMALRLSGILMGGVVIVYERKVKLLYDDVTRFLIEINEAWKVKAVPDPTVLPKGKMQAKYEAVTLPANIDMEMGQTTSFSGTFVSSPKFQRMQLDDLDEYYINIDPREDNLEPHHQAEAANITLFDDFGSGPAERDFYNRFERFDIGEDEENPNFNAQEAPQPQVQSTLSSMLGDHSQAPTNPLTSSLHPENPLGDIAVRSHQWEEAEEQQEDRNDFTQVTENVQRRAPLKRKKKQEIIMDNEQIMIPGSIYQSWLHNASNIISKRGRKIKPFNPILSTKIGTLMDFPPIALISGLEKFPGEFRYPAPLMALWRKCTEDKSGPGSNSGFPQQAPQKLASYSLPDESKRMASNSMEEPSLQHRPQSPLDELQGCIGSPFLDLSIDKLRANFETMSFQGAPSDQFVTPGSPGQSLRSFSSSGGSRHAYVPLEPEIQLTSVRSKRKQRSSSRTTLGSLDPVEEEFPLQQDSRDFKIRRLSEDGPTPDYELIEETGPTQTPQPVTSDPQIDRITQSIRTHLKLHFDTPGGPQSESLNQLAQGMSKKKAAQLFYQTCGE</sequence>
<name>A0ACB7V2H8_DIOAL</name>
<protein>
    <submittedName>
        <fullName evidence="1">Cohesin complex subunit SCC1 protein</fullName>
    </submittedName>
</protein>
<keyword evidence="2" id="KW-1185">Reference proteome</keyword>
<evidence type="ECO:0000313" key="2">
    <source>
        <dbReference type="Proteomes" id="UP000827976"/>
    </source>
</evidence>
<proteinExistence type="predicted"/>
<organism evidence="1 2">
    <name type="scientific">Dioscorea alata</name>
    <name type="common">Purple yam</name>
    <dbReference type="NCBI Taxonomy" id="55571"/>
    <lineage>
        <taxon>Eukaryota</taxon>
        <taxon>Viridiplantae</taxon>
        <taxon>Streptophyta</taxon>
        <taxon>Embryophyta</taxon>
        <taxon>Tracheophyta</taxon>
        <taxon>Spermatophyta</taxon>
        <taxon>Magnoliopsida</taxon>
        <taxon>Liliopsida</taxon>
        <taxon>Dioscoreales</taxon>
        <taxon>Dioscoreaceae</taxon>
        <taxon>Dioscorea</taxon>
    </lineage>
</organism>